<dbReference type="STRING" id="1391654.AKJ09_02643"/>
<dbReference type="OrthoDB" id="280897at2"/>
<dbReference type="RefSeq" id="WP_146647340.1">
    <property type="nucleotide sequence ID" value="NZ_CP012333.1"/>
</dbReference>
<evidence type="ECO:0000313" key="3">
    <source>
        <dbReference type="Proteomes" id="UP000064967"/>
    </source>
</evidence>
<dbReference type="PROSITE" id="PS51257">
    <property type="entry name" value="PROKAR_LIPOPROTEIN"/>
    <property type="match status" value="1"/>
</dbReference>
<feature type="signal peptide" evidence="1">
    <location>
        <begin position="1"/>
        <end position="23"/>
    </location>
</feature>
<evidence type="ECO:0000313" key="2">
    <source>
        <dbReference type="EMBL" id="AKU95979.1"/>
    </source>
</evidence>
<dbReference type="Proteomes" id="UP000064967">
    <property type="component" value="Chromosome"/>
</dbReference>
<gene>
    <name evidence="2" type="ORF">AKJ09_02643</name>
</gene>
<dbReference type="KEGG" id="llu:AKJ09_02643"/>
<dbReference type="AlphaFoldDB" id="A0A0K1PS70"/>
<accession>A0A0K1PS70</accession>
<name>A0A0K1PS70_9BACT</name>
<dbReference type="EMBL" id="CP012333">
    <property type="protein sequence ID" value="AKU95979.1"/>
    <property type="molecule type" value="Genomic_DNA"/>
</dbReference>
<proteinExistence type="predicted"/>
<sequence>MRRRTVVHGALLFAALAIGAGCAARDSENTDSAQPAIRELERRALGKAQAYVPDHYTLDDEARFATSKKARRELGWRVLGKVLKPVKVAEDALTAHSTTKTVPLFRTWLGGDEFSRMFAKLYGDLGEERRQMRAAPTKSELDAIFAWNETSLGASTEADYFARIAKVADQEGVDGLGGNARVSYSPGYIRHFLEDYAATAACDGKLESLEFATPPVSAENFTNCFSSEFPAEAAVIKASWRRNDELVDVGLPVHDTSADMLKQRVAGLLDNGGWPRSGVPLRKAGSEDAYTVKLEGGEGYSLVGLHVITKELRHWVWVTMWWSPNGDDDFGQDRPEEIRALGNPWGHYKMSVVTDFDERDPDPRGGFDGTLGDALAAVHGPRTWTSNAFIEKGDHNAQTNCMGCHQHAGDLKRPLEALINDESAFPDHGRVRVRAAFPADYSWAFATPASPDDKDRLQKVVVDRIRIYDQAENQGAHP</sequence>
<evidence type="ECO:0000256" key="1">
    <source>
        <dbReference type="SAM" id="SignalP"/>
    </source>
</evidence>
<organism evidence="2 3">
    <name type="scientific">Labilithrix luteola</name>
    <dbReference type="NCBI Taxonomy" id="1391654"/>
    <lineage>
        <taxon>Bacteria</taxon>
        <taxon>Pseudomonadati</taxon>
        <taxon>Myxococcota</taxon>
        <taxon>Polyangia</taxon>
        <taxon>Polyangiales</taxon>
        <taxon>Labilitrichaceae</taxon>
        <taxon>Labilithrix</taxon>
    </lineage>
</organism>
<evidence type="ECO:0008006" key="4">
    <source>
        <dbReference type="Google" id="ProtNLM"/>
    </source>
</evidence>
<protein>
    <recommendedName>
        <fullName evidence="4">Cytochrome c domain-containing protein</fullName>
    </recommendedName>
</protein>
<reference evidence="2 3" key="1">
    <citation type="submission" date="2015-08" db="EMBL/GenBank/DDBJ databases">
        <authorList>
            <person name="Babu N.S."/>
            <person name="Beckwith C.J."/>
            <person name="Beseler K.G."/>
            <person name="Brison A."/>
            <person name="Carone J.V."/>
            <person name="Caskin T.P."/>
            <person name="Diamond M."/>
            <person name="Durham M.E."/>
            <person name="Foxe J.M."/>
            <person name="Go M."/>
            <person name="Henderson B.A."/>
            <person name="Jones I.B."/>
            <person name="McGettigan J.A."/>
            <person name="Micheletti S.J."/>
            <person name="Nasrallah M.E."/>
            <person name="Ortiz D."/>
            <person name="Piller C.R."/>
            <person name="Privatt S.R."/>
            <person name="Schneider S.L."/>
            <person name="Sharp S."/>
            <person name="Smith T.C."/>
            <person name="Stanton J.D."/>
            <person name="Ullery H.E."/>
            <person name="Wilson R.J."/>
            <person name="Serrano M.G."/>
            <person name="Buck G."/>
            <person name="Lee V."/>
            <person name="Wang Y."/>
            <person name="Carvalho R."/>
            <person name="Voegtly L."/>
            <person name="Shi R."/>
            <person name="Duckworth R."/>
            <person name="Johnson A."/>
            <person name="Loviza R."/>
            <person name="Walstead R."/>
            <person name="Shah Z."/>
            <person name="Kiflezghi M."/>
            <person name="Wade K."/>
            <person name="Ball S.L."/>
            <person name="Bradley K.W."/>
            <person name="Asai D.J."/>
            <person name="Bowman C.A."/>
            <person name="Russell D.A."/>
            <person name="Pope W.H."/>
            <person name="Jacobs-Sera D."/>
            <person name="Hendrix R.W."/>
            <person name="Hatfull G.F."/>
        </authorList>
    </citation>
    <scope>NUCLEOTIDE SEQUENCE [LARGE SCALE GENOMIC DNA]</scope>
    <source>
        <strain evidence="2 3">DSM 27648</strain>
    </source>
</reference>
<feature type="chain" id="PRO_5005466161" description="Cytochrome c domain-containing protein" evidence="1">
    <location>
        <begin position="24"/>
        <end position="478"/>
    </location>
</feature>
<keyword evidence="1" id="KW-0732">Signal</keyword>
<keyword evidence="3" id="KW-1185">Reference proteome</keyword>